<dbReference type="InterPro" id="IPR013783">
    <property type="entry name" value="Ig-like_fold"/>
</dbReference>
<dbReference type="InterPro" id="IPR025112">
    <property type="entry name" value="PCMD"/>
</dbReference>
<dbReference type="Gene3D" id="2.60.40.10">
    <property type="entry name" value="Immunoglobulins"/>
    <property type="match status" value="1"/>
</dbReference>
<gene>
    <name evidence="3" type="ORF">B5F32_14215</name>
    <name evidence="2" type="ORF">GKD68_17865</name>
</gene>
<feature type="domain" description="Putative carbohydrate metabolism" evidence="1">
    <location>
        <begin position="339"/>
        <end position="567"/>
    </location>
</feature>
<dbReference type="Pfam" id="PF13201">
    <property type="entry name" value="PCMD"/>
    <property type="match status" value="1"/>
</dbReference>
<dbReference type="RefSeq" id="WP_087345449.1">
    <property type="nucleotide sequence ID" value="NZ_CP072231.1"/>
</dbReference>
<dbReference type="Gene3D" id="2.60.120.890">
    <property type="entry name" value="BT2081, beta-jelly-roll domain"/>
    <property type="match status" value="1"/>
</dbReference>
<evidence type="ECO:0000313" key="3">
    <source>
        <dbReference type="EMBL" id="OUP17148.1"/>
    </source>
</evidence>
<proteinExistence type="predicted"/>
<dbReference type="AlphaFoldDB" id="A0A1Y4I9Y1"/>
<dbReference type="CDD" id="cd00063">
    <property type="entry name" value="FN3"/>
    <property type="match status" value="1"/>
</dbReference>
<evidence type="ECO:0000259" key="1">
    <source>
        <dbReference type="Pfam" id="PF13201"/>
    </source>
</evidence>
<dbReference type="EMBL" id="NFJX01000013">
    <property type="protein sequence ID" value="OUP17148.1"/>
    <property type="molecule type" value="Genomic_DNA"/>
</dbReference>
<comment type="caution">
    <text evidence="3">The sequence shown here is derived from an EMBL/GenBank/DDBJ whole genome shotgun (WGS) entry which is preliminary data.</text>
</comment>
<evidence type="ECO:0000313" key="5">
    <source>
        <dbReference type="Proteomes" id="UP000432516"/>
    </source>
</evidence>
<organism evidence="3 4">
    <name type="scientific">Parabacteroides distasonis</name>
    <dbReference type="NCBI Taxonomy" id="823"/>
    <lineage>
        <taxon>Bacteria</taxon>
        <taxon>Pseudomonadati</taxon>
        <taxon>Bacteroidota</taxon>
        <taxon>Bacteroidia</taxon>
        <taxon>Bacteroidales</taxon>
        <taxon>Tannerellaceae</taxon>
        <taxon>Parabacteroides</taxon>
    </lineage>
</organism>
<reference evidence="2 5" key="3">
    <citation type="journal article" date="2019" name="Nat. Med.">
        <title>A library of human gut bacterial isolates paired with longitudinal multiomics data enables mechanistic microbiome research.</title>
        <authorList>
            <person name="Poyet M."/>
            <person name="Groussin M."/>
            <person name="Gibbons S.M."/>
            <person name="Avila-Pacheco J."/>
            <person name="Jiang X."/>
            <person name="Kearney S.M."/>
            <person name="Perrotta A.R."/>
            <person name="Berdy B."/>
            <person name="Zhao S."/>
            <person name="Lieberman T.D."/>
            <person name="Swanson P.K."/>
            <person name="Smith M."/>
            <person name="Roesemann S."/>
            <person name="Alexander J.E."/>
            <person name="Rich S.A."/>
            <person name="Livny J."/>
            <person name="Vlamakis H."/>
            <person name="Clish C."/>
            <person name="Bullock K."/>
            <person name="Deik A."/>
            <person name="Scott J."/>
            <person name="Pierce K.A."/>
            <person name="Xavier R.J."/>
            <person name="Alm E.J."/>
        </authorList>
    </citation>
    <scope>NUCLEOTIDE SEQUENCE [LARGE SCALE GENOMIC DNA]</scope>
    <source>
        <strain evidence="2 5">BIOML-A2</strain>
    </source>
</reference>
<dbReference type="Proteomes" id="UP000432516">
    <property type="component" value="Unassembled WGS sequence"/>
</dbReference>
<evidence type="ECO:0000313" key="2">
    <source>
        <dbReference type="EMBL" id="MRZ56572.1"/>
    </source>
</evidence>
<dbReference type="Proteomes" id="UP000195950">
    <property type="component" value="Unassembled WGS sequence"/>
</dbReference>
<sequence length="569" mass="62284">MEKVYRGYKKVVEGFCLFLFLLATSCAIENDIPYPVVNGGITDIRVEGQRAAEGSSDAEAIIDASAKTVMLYVNDSVDMTKLKLTRLVINPIEAEVLVDSALCANPDKFPFAGFASLDSIPMSSNTRINFTNPVNFTIKTYQEYVWQVKVRQIIDRKIEAQGMIDYSIDESDSRVIIYVGKEQDLKNIHITSLALGGAYGEVTPDPTTVKDFTSPRKFTVQYAWSKPNEGTIWTVYVQLTDEDGGSKPSTGDLSVNAWGKYAYVEGKISDSDCSFEYTRQGESSWSKVSATVDGTKASAKIEGLQSGTTYQCRLVNASGSVLGESTFTTEEATALYNGNFDLWYQAGKTWYTGESGKSFWDTSNPGTTQGLGAAVNINPTQGNTNVVHTQGGKSAELKSQFKVKFAAASLYTGSFGELVGMNGAKINFGQLFTSRPTALHGFFQYAPATVGYVGDNQPTGTIAKGDPDVCSIYIALAKKSYTVDNTKVETFIQFKTDNNIIAYGELPLKECVSTNGTWKEFTIDLEYKTLEKPNDMYLIVVASASKYGDYFTGGDGSILYVDDFELIYD</sequence>
<dbReference type="InterPro" id="IPR038653">
    <property type="entry name" value="Put_CMD_sf"/>
</dbReference>
<reference evidence="4" key="1">
    <citation type="submission" date="2017-04" db="EMBL/GenBank/DDBJ databases">
        <title>Function of individual gut microbiota members based on whole genome sequencing of pure cultures obtained from chicken caecum.</title>
        <authorList>
            <person name="Medvecky M."/>
            <person name="Cejkova D."/>
            <person name="Polansky O."/>
            <person name="Karasova D."/>
            <person name="Kubasova T."/>
            <person name="Cizek A."/>
            <person name="Rychlik I."/>
        </authorList>
    </citation>
    <scope>NUCLEOTIDE SEQUENCE [LARGE SCALE GENOMIC DNA]</scope>
    <source>
        <strain evidence="4">An199</strain>
    </source>
</reference>
<name>A0A1Y4I9Y1_PARDI</name>
<reference evidence="3" key="2">
    <citation type="journal article" date="2018" name="BMC Genomics">
        <title>Whole genome sequencing and function prediction of 133 gut anaerobes isolated from chicken caecum in pure cultures.</title>
        <authorList>
            <person name="Medvecky M."/>
            <person name="Cejkova D."/>
            <person name="Polansky O."/>
            <person name="Karasova D."/>
            <person name="Kubasova T."/>
            <person name="Cizek A."/>
            <person name="Rychlik I."/>
        </authorList>
    </citation>
    <scope>NUCLEOTIDE SEQUENCE</scope>
    <source>
        <strain evidence="3">An199</strain>
    </source>
</reference>
<dbReference type="PROSITE" id="PS51257">
    <property type="entry name" value="PROKAR_LIPOPROTEIN"/>
    <property type="match status" value="1"/>
</dbReference>
<dbReference type="EMBL" id="WKNE01000018">
    <property type="protein sequence ID" value="MRZ56572.1"/>
    <property type="molecule type" value="Genomic_DNA"/>
</dbReference>
<dbReference type="InterPro" id="IPR036116">
    <property type="entry name" value="FN3_sf"/>
</dbReference>
<dbReference type="InterPro" id="IPR003961">
    <property type="entry name" value="FN3_dom"/>
</dbReference>
<dbReference type="SUPFAM" id="SSF49265">
    <property type="entry name" value="Fibronectin type III"/>
    <property type="match status" value="1"/>
</dbReference>
<evidence type="ECO:0000313" key="4">
    <source>
        <dbReference type="Proteomes" id="UP000195950"/>
    </source>
</evidence>
<protein>
    <recommendedName>
        <fullName evidence="1">Putative carbohydrate metabolism domain-containing protein</fullName>
    </recommendedName>
</protein>
<accession>A0A1Y4I9Y1</accession>